<dbReference type="RefSeq" id="XP_013901936.1">
    <property type="nucleotide sequence ID" value="XM_014046482.1"/>
</dbReference>
<dbReference type="KEGG" id="mng:MNEG_5044"/>
<keyword evidence="4" id="KW-1185">Reference proteome</keyword>
<feature type="region of interest" description="Disordered" evidence="1">
    <location>
        <begin position="469"/>
        <end position="498"/>
    </location>
</feature>
<name>A0A0D2MR52_9CHLO</name>
<evidence type="ECO:0000256" key="1">
    <source>
        <dbReference type="SAM" id="MobiDB-lite"/>
    </source>
</evidence>
<feature type="chain" id="PRO_5002247170" description="Phospholipase A2" evidence="2">
    <location>
        <begin position="24"/>
        <end position="498"/>
    </location>
</feature>
<proteinExistence type="predicted"/>
<evidence type="ECO:0000313" key="4">
    <source>
        <dbReference type="Proteomes" id="UP000054498"/>
    </source>
</evidence>
<evidence type="ECO:0000313" key="3">
    <source>
        <dbReference type="EMBL" id="KIZ02917.1"/>
    </source>
</evidence>
<dbReference type="OrthoDB" id="548496at2759"/>
<organism evidence="3 4">
    <name type="scientific">Monoraphidium neglectum</name>
    <dbReference type="NCBI Taxonomy" id="145388"/>
    <lineage>
        <taxon>Eukaryota</taxon>
        <taxon>Viridiplantae</taxon>
        <taxon>Chlorophyta</taxon>
        <taxon>core chlorophytes</taxon>
        <taxon>Chlorophyceae</taxon>
        <taxon>CS clade</taxon>
        <taxon>Sphaeropleales</taxon>
        <taxon>Selenastraceae</taxon>
        <taxon>Monoraphidium</taxon>
    </lineage>
</organism>
<feature type="region of interest" description="Disordered" evidence="1">
    <location>
        <begin position="378"/>
        <end position="398"/>
    </location>
</feature>
<dbReference type="EMBL" id="KK100951">
    <property type="protein sequence ID" value="KIZ02917.1"/>
    <property type="molecule type" value="Genomic_DNA"/>
</dbReference>
<evidence type="ECO:0000256" key="2">
    <source>
        <dbReference type="SAM" id="SignalP"/>
    </source>
</evidence>
<sequence>MRAAPVTLLLAACLALGVGVANADTDARLELEPVIEISSAAGRTLLQDGSSPGGYGYGYGYGGRRRLTQASGGEGAAGGYGYGYGYGYGGRRRLAQAAGDSSAGGYGYGVSGHQGRLHGDDSATSSYGYGGRRLSEVQLEPQFQVEPGLEDQPADAAAAPQSHSQLQEQELREQLVMMGQQEQQPAFAGSKGEQPAAAAAAAAGLRSVRAAAAAVGKLSVPPGQCYCRYDHDYNTWALAEEPCRAALAAKCGAGQLPCSWLEAYYTVRGGGGMAHTLPHEQDILGFVFDDCQPHPPCACAGVKFDGKDPVADTYACCRDLHAACRTPFDGLSCSDVDAFCKDDAPSPKLAHWAANKLHRGAECAEYKGTPYDFVPFGSAMTSKHEEPPRGAGAAAEESGAGDGAVAAGLALRAAASEGGAADASFGPGRVAAAVACLGGLLPLLRSAAELSSLSEHGEALGDALHMVRSDSSNDHLGSLPASSSAGDASLEAARFPGQ</sequence>
<evidence type="ECO:0008006" key="5">
    <source>
        <dbReference type="Google" id="ProtNLM"/>
    </source>
</evidence>
<dbReference type="AlphaFoldDB" id="A0A0D2MR52"/>
<dbReference type="Proteomes" id="UP000054498">
    <property type="component" value="Unassembled WGS sequence"/>
</dbReference>
<dbReference type="GeneID" id="25737921"/>
<reference evidence="3 4" key="1">
    <citation type="journal article" date="2013" name="BMC Genomics">
        <title>Reconstruction of the lipid metabolism for the microalga Monoraphidium neglectum from its genome sequence reveals characteristics suitable for biofuel production.</title>
        <authorList>
            <person name="Bogen C."/>
            <person name="Al-Dilaimi A."/>
            <person name="Albersmeier A."/>
            <person name="Wichmann J."/>
            <person name="Grundmann M."/>
            <person name="Rupp O."/>
            <person name="Lauersen K.J."/>
            <person name="Blifernez-Klassen O."/>
            <person name="Kalinowski J."/>
            <person name="Goesmann A."/>
            <person name="Mussgnug J.H."/>
            <person name="Kruse O."/>
        </authorList>
    </citation>
    <scope>NUCLEOTIDE SEQUENCE [LARGE SCALE GENOMIC DNA]</scope>
    <source>
        <strain evidence="3 4">SAG 48.87</strain>
    </source>
</reference>
<accession>A0A0D2MR52</accession>
<feature type="compositionally biased region" description="Low complexity" evidence="1">
    <location>
        <begin position="389"/>
        <end position="398"/>
    </location>
</feature>
<keyword evidence="2" id="KW-0732">Signal</keyword>
<feature type="signal peptide" evidence="2">
    <location>
        <begin position="1"/>
        <end position="23"/>
    </location>
</feature>
<protein>
    <recommendedName>
        <fullName evidence="5">Phospholipase A2</fullName>
    </recommendedName>
</protein>
<dbReference type="STRING" id="145388.A0A0D2MR52"/>
<gene>
    <name evidence="3" type="ORF">MNEG_5044</name>
</gene>